<dbReference type="Gene3D" id="1.20.930.20">
    <property type="entry name" value="Adaptor protein Cbl, N-terminal domain"/>
    <property type="match status" value="1"/>
</dbReference>
<dbReference type="InterPro" id="IPR059179">
    <property type="entry name" value="MLKL-like_MCAfunc"/>
</dbReference>
<reference evidence="1" key="1">
    <citation type="submission" date="2023-03" db="EMBL/GenBank/DDBJ databases">
        <title>Massive genome expansion in bonnet fungi (Mycena s.s.) driven by repeated elements and novel gene families across ecological guilds.</title>
        <authorList>
            <consortium name="Lawrence Berkeley National Laboratory"/>
            <person name="Harder C.B."/>
            <person name="Miyauchi S."/>
            <person name="Viragh M."/>
            <person name="Kuo A."/>
            <person name="Thoen E."/>
            <person name="Andreopoulos B."/>
            <person name="Lu D."/>
            <person name="Skrede I."/>
            <person name="Drula E."/>
            <person name="Henrissat B."/>
            <person name="Morin E."/>
            <person name="Kohler A."/>
            <person name="Barry K."/>
            <person name="LaButti K."/>
            <person name="Morin E."/>
            <person name="Salamov A."/>
            <person name="Lipzen A."/>
            <person name="Mereny Z."/>
            <person name="Hegedus B."/>
            <person name="Baldrian P."/>
            <person name="Stursova M."/>
            <person name="Weitz H."/>
            <person name="Taylor A."/>
            <person name="Grigoriev I.V."/>
            <person name="Nagy L.G."/>
            <person name="Martin F."/>
            <person name="Kauserud H."/>
        </authorList>
    </citation>
    <scope>NUCLEOTIDE SEQUENCE</scope>
    <source>
        <strain evidence="1">9284</strain>
    </source>
</reference>
<protein>
    <submittedName>
        <fullName evidence="1">Uncharacterized protein</fullName>
    </submittedName>
</protein>
<evidence type="ECO:0000313" key="2">
    <source>
        <dbReference type="Proteomes" id="UP001221142"/>
    </source>
</evidence>
<dbReference type="AlphaFoldDB" id="A0AAD7C619"/>
<dbReference type="InterPro" id="IPR036537">
    <property type="entry name" value="Adaptor_Cbl_N_dom_sf"/>
</dbReference>
<accession>A0AAD7C619</accession>
<organism evidence="1 2">
    <name type="scientific">Roridomyces roridus</name>
    <dbReference type="NCBI Taxonomy" id="1738132"/>
    <lineage>
        <taxon>Eukaryota</taxon>
        <taxon>Fungi</taxon>
        <taxon>Dikarya</taxon>
        <taxon>Basidiomycota</taxon>
        <taxon>Agaricomycotina</taxon>
        <taxon>Agaricomycetes</taxon>
        <taxon>Agaricomycetidae</taxon>
        <taxon>Agaricales</taxon>
        <taxon>Marasmiineae</taxon>
        <taxon>Mycenaceae</taxon>
        <taxon>Roridomyces</taxon>
    </lineage>
</organism>
<dbReference type="EMBL" id="JARKIF010000005">
    <property type="protein sequence ID" value="KAJ7639575.1"/>
    <property type="molecule type" value="Genomic_DNA"/>
</dbReference>
<keyword evidence="2" id="KW-1185">Reference proteome</keyword>
<dbReference type="Proteomes" id="UP001221142">
    <property type="component" value="Unassembled WGS sequence"/>
</dbReference>
<evidence type="ECO:0000313" key="1">
    <source>
        <dbReference type="EMBL" id="KAJ7639575.1"/>
    </source>
</evidence>
<comment type="caution">
    <text evidence="1">The sequence shown here is derived from an EMBL/GenBank/DDBJ whole genome shotgun (WGS) entry which is preliminary data.</text>
</comment>
<sequence>MPSLTRRIPFAAPIRRAFSSQIASDAGDGIKVSLRALRASTDAFPPLKSAVSAALVLLEMSEKMKHNKRNREKLAGRAGQLMLDIWDQMRNLNVPLSDGVDSSLVGIQTLFRKIDIFFHELEREKFLRRLIRQDRHKAQIDEYNRLLDLATSQFSINLQLSIRSAQMAQIAADEKRHGDLLGISQMSEAERLQLLASLDAKMQNGVLFFLDPHLDRDLRQI</sequence>
<proteinExistence type="predicted"/>
<dbReference type="CDD" id="cd21037">
    <property type="entry name" value="MLKL_NTD"/>
    <property type="match status" value="1"/>
</dbReference>
<name>A0AAD7C619_9AGAR</name>
<dbReference type="GO" id="GO:0007166">
    <property type="term" value="P:cell surface receptor signaling pathway"/>
    <property type="evidence" value="ECO:0007669"/>
    <property type="project" value="InterPro"/>
</dbReference>
<gene>
    <name evidence="1" type="ORF">FB45DRAFT_1055661</name>
</gene>